<dbReference type="RefSeq" id="WP_109825895.1">
    <property type="nucleotide sequence ID" value="NZ_CP029494.1"/>
</dbReference>
<protein>
    <recommendedName>
        <fullName evidence="3">DUF2171 domain-containing protein</fullName>
    </recommendedName>
</protein>
<name>A0A2Z3JC79_9DEIO</name>
<dbReference type="KEGG" id="dez:DKM44_04845"/>
<dbReference type="Pfam" id="PF09939">
    <property type="entry name" value="DUF2171"/>
    <property type="match status" value="1"/>
</dbReference>
<organism evidence="1 2">
    <name type="scientific">Deinococcus irradiatisoli</name>
    <dbReference type="NCBI Taxonomy" id="2202254"/>
    <lineage>
        <taxon>Bacteria</taxon>
        <taxon>Thermotogati</taxon>
        <taxon>Deinococcota</taxon>
        <taxon>Deinococci</taxon>
        <taxon>Deinococcales</taxon>
        <taxon>Deinococcaceae</taxon>
        <taxon>Deinococcus</taxon>
    </lineage>
</organism>
<evidence type="ECO:0000313" key="1">
    <source>
        <dbReference type="EMBL" id="AWN22642.1"/>
    </source>
</evidence>
<dbReference type="AlphaFoldDB" id="A0A2Z3JC79"/>
<reference evidence="1 2" key="1">
    <citation type="submission" date="2018-05" db="EMBL/GenBank/DDBJ databases">
        <title>Complete Genome Sequence of Deinococcus sp. strain 17bor-2.</title>
        <authorList>
            <person name="Srinivasan S."/>
        </authorList>
    </citation>
    <scope>NUCLEOTIDE SEQUENCE [LARGE SCALE GENOMIC DNA]</scope>
    <source>
        <strain evidence="1 2">17bor-2</strain>
    </source>
</reference>
<evidence type="ECO:0008006" key="3">
    <source>
        <dbReference type="Google" id="ProtNLM"/>
    </source>
</evidence>
<dbReference type="Proteomes" id="UP000245368">
    <property type="component" value="Chromosome"/>
</dbReference>
<sequence length="88" mass="9844">MTNNDMSQVDQALDKELRDAITEHLQVKDANGEHVGTVDHLDGDRIKLTRTDSNDGQHHYINLSDVKSADEVAVYLSKAHADLQMQSE</sequence>
<dbReference type="OrthoDB" id="9803697at2"/>
<accession>A0A2Z3JC79</accession>
<keyword evidence="2" id="KW-1185">Reference proteome</keyword>
<dbReference type="EMBL" id="CP029494">
    <property type="protein sequence ID" value="AWN22642.1"/>
    <property type="molecule type" value="Genomic_DNA"/>
</dbReference>
<gene>
    <name evidence="1" type="ORF">DKM44_04845</name>
</gene>
<proteinExistence type="predicted"/>
<evidence type="ECO:0000313" key="2">
    <source>
        <dbReference type="Proteomes" id="UP000245368"/>
    </source>
</evidence>
<dbReference type="InterPro" id="IPR018684">
    <property type="entry name" value="DUF2171"/>
</dbReference>